<comment type="caution">
    <text evidence="2">The sequence shown here is derived from an EMBL/GenBank/DDBJ whole genome shotgun (WGS) entry which is preliminary data.</text>
</comment>
<name>A0A5J4V4L3_9EUKA</name>
<dbReference type="EMBL" id="SNRW01009929">
    <property type="protein sequence ID" value="KAA6377290.1"/>
    <property type="molecule type" value="Genomic_DNA"/>
</dbReference>
<evidence type="ECO:0000256" key="1">
    <source>
        <dbReference type="SAM" id="MobiDB-lite"/>
    </source>
</evidence>
<evidence type="ECO:0000313" key="3">
    <source>
        <dbReference type="Proteomes" id="UP000324800"/>
    </source>
</evidence>
<gene>
    <name evidence="2" type="ORF">EZS28_027183</name>
</gene>
<evidence type="ECO:0000313" key="2">
    <source>
        <dbReference type="EMBL" id="KAA6377290.1"/>
    </source>
</evidence>
<dbReference type="AlphaFoldDB" id="A0A5J4V4L3"/>
<organism evidence="2 3">
    <name type="scientific">Streblomastix strix</name>
    <dbReference type="NCBI Taxonomy" id="222440"/>
    <lineage>
        <taxon>Eukaryota</taxon>
        <taxon>Metamonada</taxon>
        <taxon>Preaxostyla</taxon>
        <taxon>Oxymonadida</taxon>
        <taxon>Streblomastigidae</taxon>
        <taxon>Streblomastix</taxon>
    </lineage>
</organism>
<feature type="compositionally biased region" description="Basic and acidic residues" evidence="1">
    <location>
        <begin position="207"/>
        <end position="218"/>
    </location>
</feature>
<protein>
    <submittedName>
        <fullName evidence="2">Uncharacterized protein</fullName>
    </submittedName>
</protein>
<feature type="region of interest" description="Disordered" evidence="1">
    <location>
        <begin position="195"/>
        <end position="233"/>
    </location>
</feature>
<feature type="compositionally biased region" description="Basic residues" evidence="1">
    <location>
        <begin position="38"/>
        <end position="51"/>
    </location>
</feature>
<dbReference type="Proteomes" id="UP000324800">
    <property type="component" value="Unassembled WGS sequence"/>
</dbReference>
<accession>A0A5J4V4L3</accession>
<reference evidence="2 3" key="1">
    <citation type="submission" date="2019-03" db="EMBL/GenBank/DDBJ databases">
        <title>Single cell metagenomics reveals metabolic interactions within the superorganism composed of flagellate Streblomastix strix and complex community of Bacteroidetes bacteria on its surface.</title>
        <authorList>
            <person name="Treitli S.C."/>
            <person name="Kolisko M."/>
            <person name="Husnik F."/>
            <person name="Keeling P."/>
            <person name="Hampl V."/>
        </authorList>
    </citation>
    <scope>NUCLEOTIDE SEQUENCE [LARGE SCALE GENOMIC DNA]</scope>
    <source>
        <strain evidence="2">ST1C</strain>
    </source>
</reference>
<feature type="region of interest" description="Disordered" evidence="1">
    <location>
        <begin position="38"/>
        <end position="59"/>
    </location>
</feature>
<proteinExistence type="predicted"/>
<sequence>MGWPFQKLQKKGCSASPIKPADVHRAGILTRYRITRTKNRKTRYRTPRSRNRPTPEEVPPNAITAALVLLAGLSGQETSQIDFYAEEPSEEQVVEARQRARAATDLVTRRKLPKHNNPPGQPMLAFDQVLADLETKLLQQYRQLQGTLTQIVKMRLDSNSEIQFVTTNIAPDRVSASGFCRHDNNKNCRLYRRTGQETEESDCAISNRHDQEQARDNATRIGSGSSQKTDTRNPIDCIFTTTESITTVEPESIRTTESILQPAPSTVAIGIIATTIPLPILRATNAIPELTSSVPYYHTTNSIFTTGEPAVNANERTSTTKP</sequence>